<organism evidence="2 3">
    <name type="scientific">Desulfuromonas acetoxidans (strain DSM 684 / 11070)</name>
    <dbReference type="NCBI Taxonomy" id="281689"/>
    <lineage>
        <taxon>Bacteria</taxon>
        <taxon>Pseudomonadati</taxon>
        <taxon>Thermodesulfobacteriota</taxon>
        <taxon>Desulfuromonadia</taxon>
        <taxon>Desulfuromonadales</taxon>
        <taxon>Desulfuromonadaceae</taxon>
        <taxon>Desulfuromonas</taxon>
    </lineage>
</organism>
<feature type="compositionally biased region" description="Gly residues" evidence="1">
    <location>
        <begin position="8"/>
        <end position="24"/>
    </location>
</feature>
<dbReference type="EMBL" id="AAEW02000021">
    <property type="protein sequence ID" value="EAT14586.1"/>
    <property type="molecule type" value="Genomic_DNA"/>
</dbReference>
<dbReference type="InterPro" id="IPR035205">
    <property type="entry name" value="DUF5320"/>
</dbReference>
<reference evidence="2" key="1">
    <citation type="submission" date="2006-05" db="EMBL/GenBank/DDBJ databases">
        <title>Annotation of the draft genome assembly of Desulfuromonas acetoxidans DSM 684.</title>
        <authorList>
            <consortium name="US DOE Joint Genome Institute (JGI-ORNL)"/>
            <person name="Larimer F."/>
            <person name="Land M."/>
            <person name="Hauser L."/>
        </authorList>
    </citation>
    <scope>NUCLEOTIDE SEQUENCE [LARGE SCALE GENOMIC DNA]</scope>
    <source>
        <strain evidence="2">DSM 684</strain>
    </source>
</reference>
<evidence type="ECO:0000313" key="3">
    <source>
        <dbReference type="Proteomes" id="UP000005695"/>
    </source>
</evidence>
<name>Q1JWI2_DESA6</name>
<dbReference type="Proteomes" id="UP000005695">
    <property type="component" value="Unassembled WGS sequence"/>
</dbReference>
<reference evidence="2" key="2">
    <citation type="submission" date="2006-05" db="EMBL/GenBank/DDBJ databases">
        <title>Sequencing of the draft genome and assembly of Desulfuromonas acetoxidans DSM 684.</title>
        <authorList>
            <consortium name="US DOE Joint Genome Institute (JGI-PGF)"/>
            <person name="Copeland A."/>
            <person name="Lucas S."/>
            <person name="Lapidus A."/>
            <person name="Barry K."/>
            <person name="Detter J.C."/>
            <person name="Glavina del Rio T."/>
            <person name="Hammon N."/>
            <person name="Israni S."/>
            <person name="Dalin E."/>
            <person name="Tice H."/>
            <person name="Bruce D."/>
            <person name="Pitluck S."/>
            <person name="Richardson P."/>
        </authorList>
    </citation>
    <scope>NUCLEOTIDE SEQUENCE [LARGE SCALE GENOMIC DNA]</scope>
    <source>
        <strain evidence="2">DSM 684</strain>
    </source>
</reference>
<dbReference type="AlphaFoldDB" id="Q1JWI2"/>
<proteinExistence type="predicted"/>
<evidence type="ECO:0008006" key="4">
    <source>
        <dbReference type="Google" id="ProtNLM"/>
    </source>
</evidence>
<dbReference type="RefSeq" id="WP_006002443.1">
    <property type="nucleotide sequence ID" value="NZ_AAEW02000021.1"/>
</dbReference>
<feature type="compositionally biased region" description="Polar residues" evidence="1">
    <location>
        <begin position="62"/>
        <end position="72"/>
    </location>
</feature>
<feature type="compositionally biased region" description="Basic and acidic residues" evidence="1">
    <location>
        <begin position="74"/>
        <end position="83"/>
    </location>
</feature>
<sequence length="83" mass="9104">MPNQNGTGPLGEGPMTGRGAGRCGRGQRNSISGRGMGRQGMMRQGVRRLDDTNDAALRQQMDEMQQQLNTMSKALEELGRQRN</sequence>
<dbReference type="Pfam" id="PF17253">
    <property type="entry name" value="DUF5320"/>
    <property type="match status" value="1"/>
</dbReference>
<protein>
    <recommendedName>
        <fullName evidence="4">Cytoplasmic protein</fullName>
    </recommendedName>
</protein>
<keyword evidence="3" id="KW-1185">Reference proteome</keyword>
<evidence type="ECO:0000313" key="2">
    <source>
        <dbReference type="EMBL" id="EAT14586.1"/>
    </source>
</evidence>
<feature type="region of interest" description="Disordered" evidence="1">
    <location>
        <begin position="1"/>
        <end position="83"/>
    </location>
</feature>
<accession>Q1JWI2</accession>
<gene>
    <name evidence="2" type="ORF">Dace_0415</name>
</gene>
<evidence type="ECO:0000256" key="1">
    <source>
        <dbReference type="SAM" id="MobiDB-lite"/>
    </source>
</evidence>
<comment type="caution">
    <text evidence="2">The sequence shown here is derived from an EMBL/GenBank/DDBJ whole genome shotgun (WGS) entry which is preliminary data.</text>
</comment>